<dbReference type="EMBL" id="BJXX01000121">
    <property type="protein sequence ID" value="GEN35223.1"/>
    <property type="molecule type" value="Genomic_DNA"/>
</dbReference>
<evidence type="ECO:0000313" key="1">
    <source>
        <dbReference type="EMBL" id="GEN35223.1"/>
    </source>
</evidence>
<gene>
    <name evidence="1" type="ORF">ADA01nite_26830</name>
</gene>
<name>A0A511VCD8_9BACL</name>
<accession>A0A511VCD8</accession>
<organism evidence="1 2">
    <name type="scientific">Aneurinibacillus danicus</name>
    <dbReference type="NCBI Taxonomy" id="267746"/>
    <lineage>
        <taxon>Bacteria</taxon>
        <taxon>Bacillati</taxon>
        <taxon>Bacillota</taxon>
        <taxon>Bacilli</taxon>
        <taxon>Bacillales</taxon>
        <taxon>Paenibacillaceae</taxon>
        <taxon>Aneurinibacillus group</taxon>
        <taxon>Aneurinibacillus</taxon>
    </lineage>
</organism>
<reference evidence="1 2" key="1">
    <citation type="submission" date="2019-07" db="EMBL/GenBank/DDBJ databases">
        <title>Whole genome shotgun sequence of Aneurinibacillus danicus NBRC 102444.</title>
        <authorList>
            <person name="Hosoyama A."/>
            <person name="Uohara A."/>
            <person name="Ohji S."/>
            <person name="Ichikawa N."/>
        </authorList>
    </citation>
    <scope>NUCLEOTIDE SEQUENCE [LARGE SCALE GENOMIC DNA]</scope>
    <source>
        <strain evidence="1 2">NBRC 102444</strain>
    </source>
</reference>
<proteinExistence type="predicted"/>
<comment type="caution">
    <text evidence="1">The sequence shown here is derived from an EMBL/GenBank/DDBJ whole genome shotgun (WGS) entry which is preliminary data.</text>
</comment>
<keyword evidence="2" id="KW-1185">Reference proteome</keyword>
<sequence length="43" mass="5091">MQMSFLPKIDRKAMQKRVGEALETARIYANRFCSPGDEERFRL</sequence>
<protein>
    <submittedName>
        <fullName evidence="1">Uncharacterized protein</fullName>
    </submittedName>
</protein>
<evidence type="ECO:0000313" key="2">
    <source>
        <dbReference type="Proteomes" id="UP000321157"/>
    </source>
</evidence>
<dbReference type="AlphaFoldDB" id="A0A511VCD8"/>
<dbReference type="Proteomes" id="UP000321157">
    <property type="component" value="Unassembled WGS sequence"/>
</dbReference>
<dbReference type="RefSeq" id="WP_281286010.1">
    <property type="nucleotide sequence ID" value="NZ_BJXX01000121.1"/>
</dbReference>